<dbReference type="PANTHER" id="PTHR43280:SF10">
    <property type="entry name" value="REGULATORY PROTEIN POCR"/>
    <property type="match status" value="1"/>
</dbReference>
<proteinExistence type="predicted"/>
<feature type="coiled-coil region" evidence="9">
    <location>
        <begin position="48"/>
        <end position="75"/>
    </location>
</feature>
<evidence type="ECO:0000256" key="6">
    <source>
        <dbReference type="ARBA" id="ARBA00023125"/>
    </source>
</evidence>
<dbReference type="EMBL" id="JBHTJZ010000007">
    <property type="protein sequence ID" value="MFD0959103.1"/>
    <property type="molecule type" value="Genomic_DNA"/>
</dbReference>
<evidence type="ECO:0000256" key="4">
    <source>
        <dbReference type="ARBA" id="ARBA00022989"/>
    </source>
</evidence>
<keyword evidence="3 11" id="KW-0812">Transmembrane</keyword>
<dbReference type="PROSITE" id="PS01124">
    <property type="entry name" value="HTH_ARAC_FAMILY_2"/>
    <property type="match status" value="1"/>
</dbReference>
<comment type="subcellular location">
    <subcellularLocation>
        <location evidence="1">Cell membrane</location>
        <topology evidence="1">Multi-pass membrane protein</topology>
    </subcellularLocation>
</comment>
<dbReference type="PANTHER" id="PTHR43280">
    <property type="entry name" value="ARAC-FAMILY TRANSCRIPTIONAL REGULATOR"/>
    <property type="match status" value="1"/>
</dbReference>
<dbReference type="Gene3D" id="1.10.10.60">
    <property type="entry name" value="Homeodomain-like"/>
    <property type="match status" value="2"/>
</dbReference>
<feature type="domain" description="HTH araC/xylS-type" evidence="12">
    <location>
        <begin position="660"/>
        <end position="758"/>
    </location>
</feature>
<dbReference type="RefSeq" id="WP_377563014.1">
    <property type="nucleotide sequence ID" value="NZ_JBHTJZ010000007.1"/>
</dbReference>
<dbReference type="Pfam" id="PF12833">
    <property type="entry name" value="HTH_18"/>
    <property type="match status" value="1"/>
</dbReference>
<evidence type="ECO:0000256" key="11">
    <source>
        <dbReference type="SAM" id="Phobius"/>
    </source>
</evidence>
<feature type="compositionally biased region" description="Low complexity" evidence="10">
    <location>
        <begin position="754"/>
        <end position="773"/>
    </location>
</feature>
<dbReference type="Proteomes" id="UP001596989">
    <property type="component" value="Unassembled WGS sequence"/>
</dbReference>
<reference evidence="14" key="1">
    <citation type="journal article" date="2019" name="Int. J. Syst. Evol. Microbiol.">
        <title>The Global Catalogue of Microorganisms (GCM) 10K type strain sequencing project: providing services to taxonomists for standard genome sequencing and annotation.</title>
        <authorList>
            <consortium name="The Broad Institute Genomics Platform"/>
            <consortium name="The Broad Institute Genome Sequencing Center for Infectious Disease"/>
            <person name="Wu L."/>
            <person name="Ma J."/>
        </authorList>
    </citation>
    <scope>NUCLEOTIDE SEQUENCE [LARGE SCALE GENOMIC DNA]</scope>
    <source>
        <strain evidence="14">CCUG 59129</strain>
    </source>
</reference>
<keyword evidence="8" id="KW-0804">Transcription</keyword>
<dbReference type="InterPro" id="IPR033479">
    <property type="entry name" value="dCache_1"/>
</dbReference>
<evidence type="ECO:0000313" key="14">
    <source>
        <dbReference type="Proteomes" id="UP001596989"/>
    </source>
</evidence>
<sequence length="773" mass="87670">MRSKLSLSRLTFHTKLLMTSLLLSVIPLLLLGSGAAYIASSAIQKEANAKHEATLNQIKQQIDTLLKQLDYLSIQIAGDLTIEDSARLGISMDDRETLDTTLNMVQTIRKYRTASPISFQAYIIYNNYGIVYSNKYGLLKREEFPYYEALRRYEPSFTSSLIIPANTYPNQHDILLARPIGNSSTVDGILFMEIDPTRIYELLQTVQLGEGGQLLVVDSANRIVLSQSRQEIGALLPAPFAAKLGRRNPPESTEAVAYGDESFHVSTHHSRFNDWSYVIIAPSSERTAHSNLIKKVTWFMAGSLILIWGLMAWFASNRLYNPIRALLIKIPNSRTKHSQDGLQRIDAFIEQVTEANQRLDSEMRAQLPQLRDRMLLKLLHGEVNDKEFALQRQRYSLALHGDSFAVCVFEIDSMMAFRSRFIGRDRSLMMYALTKLVEEMAMPDHPSAAVCSAMGQVSLIVGADEASDSLAEELGALCSKIRLKTQELFGFTVSVGISPVRPRASSIHESYLEALELLDFRLLMGRNLTISHLMAEEHHIVKHSARALIKRQKAIVERFAEGDIAAVHAEFEDMLREFPKSLPNSKSVTGIFTHLIGEIDHLIEQLGYEMSQMFEYNVYTRIHEADSLERMKLWFIDDFLPTLQQQFGQMSVPDQTRIVKQIAETIRSDEAGELSLQQAADSYNLSVSQLSRMFKEVMNVNFIDYVLDTRMSRAKKWLVHSDWTIKEIAEKLNYTTPQNFSRAFKQAAGMSPGQFRESARQQQQQDIQASEQA</sequence>
<evidence type="ECO:0000259" key="12">
    <source>
        <dbReference type="PROSITE" id="PS01124"/>
    </source>
</evidence>
<protein>
    <submittedName>
        <fullName evidence="13">Helix-turn-helix domain-containing protein</fullName>
    </submittedName>
</protein>
<keyword evidence="5" id="KW-0805">Transcription regulation</keyword>
<gene>
    <name evidence="13" type="ORF">ACFQ2I_06855</name>
</gene>
<dbReference type="SUPFAM" id="SSF46689">
    <property type="entry name" value="Homeodomain-like"/>
    <property type="match status" value="2"/>
</dbReference>
<evidence type="ECO:0000313" key="13">
    <source>
        <dbReference type="EMBL" id="MFD0959103.1"/>
    </source>
</evidence>
<comment type="caution">
    <text evidence="13">The sequence shown here is derived from an EMBL/GenBank/DDBJ whole genome shotgun (WGS) entry which is preliminary data.</text>
</comment>
<organism evidence="13 14">
    <name type="scientific">Paenibacillus chungangensis</name>
    <dbReference type="NCBI Taxonomy" id="696535"/>
    <lineage>
        <taxon>Bacteria</taxon>
        <taxon>Bacillati</taxon>
        <taxon>Bacillota</taxon>
        <taxon>Bacilli</taxon>
        <taxon>Bacillales</taxon>
        <taxon>Paenibacillaceae</taxon>
        <taxon>Paenibacillus</taxon>
    </lineage>
</organism>
<keyword evidence="6" id="KW-0238">DNA-binding</keyword>
<keyword evidence="14" id="KW-1185">Reference proteome</keyword>
<evidence type="ECO:0000256" key="10">
    <source>
        <dbReference type="SAM" id="MobiDB-lite"/>
    </source>
</evidence>
<dbReference type="SMART" id="SM00342">
    <property type="entry name" value="HTH_ARAC"/>
    <property type="match status" value="1"/>
</dbReference>
<dbReference type="InterPro" id="IPR041522">
    <property type="entry name" value="CdaR_GGDEF"/>
</dbReference>
<dbReference type="PROSITE" id="PS00041">
    <property type="entry name" value="HTH_ARAC_FAMILY_1"/>
    <property type="match status" value="1"/>
</dbReference>
<evidence type="ECO:0000256" key="3">
    <source>
        <dbReference type="ARBA" id="ARBA00022692"/>
    </source>
</evidence>
<keyword evidence="9" id="KW-0175">Coiled coil</keyword>
<name>A0ABW3HNK3_9BACL</name>
<feature type="transmembrane region" description="Helical" evidence="11">
    <location>
        <begin position="296"/>
        <end position="315"/>
    </location>
</feature>
<dbReference type="Pfam" id="PF02743">
    <property type="entry name" value="dCache_1"/>
    <property type="match status" value="1"/>
</dbReference>
<dbReference type="Gene3D" id="3.30.450.20">
    <property type="entry name" value="PAS domain"/>
    <property type="match status" value="1"/>
</dbReference>
<evidence type="ECO:0000256" key="7">
    <source>
        <dbReference type="ARBA" id="ARBA00023136"/>
    </source>
</evidence>
<dbReference type="InterPro" id="IPR018060">
    <property type="entry name" value="HTH_AraC"/>
</dbReference>
<dbReference type="Pfam" id="PF17853">
    <property type="entry name" value="GGDEF_2"/>
    <property type="match status" value="1"/>
</dbReference>
<evidence type="ECO:0000256" key="1">
    <source>
        <dbReference type="ARBA" id="ARBA00004651"/>
    </source>
</evidence>
<keyword evidence="7 11" id="KW-0472">Membrane</keyword>
<feature type="region of interest" description="Disordered" evidence="10">
    <location>
        <begin position="748"/>
        <end position="773"/>
    </location>
</feature>
<accession>A0ABW3HNK3</accession>
<dbReference type="InterPro" id="IPR009057">
    <property type="entry name" value="Homeodomain-like_sf"/>
</dbReference>
<keyword evidence="2" id="KW-1003">Cell membrane</keyword>
<evidence type="ECO:0000256" key="9">
    <source>
        <dbReference type="SAM" id="Coils"/>
    </source>
</evidence>
<evidence type="ECO:0000256" key="2">
    <source>
        <dbReference type="ARBA" id="ARBA00022475"/>
    </source>
</evidence>
<evidence type="ECO:0000256" key="8">
    <source>
        <dbReference type="ARBA" id="ARBA00023163"/>
    </source>
</evidence>
<keyword evidence="4 11" id="KW-1133">Transmembrane helix</keyword>
<evidence type="ECO:0000256" key="5">
    <source>
        <dbReference type="ARBA" id="ARBA00023015"/>
    </source>
</evidence>
<dbReference type="InterPro" id="IPR018062">
    <property type="entry name" value="HTH_AraC-typ_CS"/>
</dbReference>